<accession>A0A914V873</accession>
<dbReference type="CDD" id="cd14364">
    <property type="entry name" value="CUE_ASCC2"/>
    <property type="match status" value="1"/>
</dbReference>
<evidence type="ECO:0000313" key="4">
    <source>
        <dbReference type="WBParaSite" id="PSAMB.scaffold16244size1371.g36853.t1"/>
    </source>
</evidence>
<feature type="compositionally biased region" description="Basic and acidic residues" evidence="1">
    <location>
        <begin position="231"/>
        <end position="241"/>
    </location>
</feature>
<dbReference type="Gene3D" id="1.10.8.10">
    <property type="entry name" value="DNA helicase RuvA subunit, C-terminal domain"/>
    <property type="match status" value="1"/>
</dbReference>
<organism evidence="3 4">
    <name type="scientific">Plectus sambesii</name>
    <dbReference type="NCBI Taxonomy" id="2011161"/>
    <lineage>
        <taxon>Eukaryota</taxon>
        <taxon>Metazoa</taxon>
        <taxon>Ecdysozoa</taxon>
        <taxon>Nematoda</taxon>
        <taxon>Chromadorea</taxon>
        <taxon>Plectida</taxon>
        <taxon>Plectina</taxon>
        <taxon>Plectoidea</taxon>
        <taxon>Plectidae</taxon>
        <taxon>Plectus</taxon>
    </lineage>
</organism>
<dbReference type="Proteomes" id="UP000887566">
    <property type="component" value="Unplaced"/>
</dbReference>
<evidence type="ECO:0000259" key="2">
    <source>
        <dbReference type="PROSITE" id="PS51140"/>
    </source>
</evidence>
<dbReference type="InterPro" id="IPR003892">
    <property type="entry name" value="CUE"/>
</dbReference>
<feature type="region of interest" description="Disordered" evidence="1">
    <location>
        <begin position="210"/>
        <end position="241"/>
    </location>
</feature>
<name>A0A914V873_9BILA</name>
<evidence type="ECO:0000256" key="1">
    <source>
        <dbReference type="SAM" id="MobiDB-lite"/>
    </source>
</evidence>
<dbReference type="InterPro" id="IPR009060">
    <property type="entry name" value="UBA-like_sf"/>
</dbReference>
<sequence length="241" mass="26829">YVRATLETICAKQVEMLKQKLRRRGLFQNLGKIEGNADLTAAVSEVQDLLPDESTEYIHLCLRHYGYQSRNVIDALLDDKKMPLDLRRLRGQMIVPSDATGDAGFESPPPSPTFLDEDGGKFDDRLGNLGLDQHLKSAAATHRRSEAQAVVAEESWTAPETSVANIPVHEDDERVAVPIRRGKKHGESLSSAVDMKDLKNFFDHLQFDDESGNAYDDEYDDTYDGLGVEPADPRDQEAAVT</sequence>
<feature type="domain" description="CUE" evidence="2">
    <location>
        <begin position="38"/>
        <end position="81"/>
    </location>
</feature>
<dbReference type="GO" id="GO:0043130">
    <property type="term" value="F:ubiquitin binding"/>
    <property type="evidence" value="ECO:0007669"/>
    <property type="project" value="InterPro"/>
</dbReference>
<proteinExistence type="predicted"/>
<reference evidence="4" key="1">
    <citation type="submission" date="2022-11" db="UniProtKB">
        <authorList>
            <consortium name="WormBaseParasite"/>
        </authorList>
    </citation>
    <scope>IDENTIFICATION</scope>
</reference>
<dbReference type="InterPro" id="IPR052586">
    <property type="entry name" value="ASCC2"/>
</dbReference>
<keyword evidence="3" id="KW-1185">Reference proteome</keyword>
<evidence type="ECO:0000313" key="3">
    <source>
        <dbReference type="Proteomes" id="UP000887566"/>
    </source>
</evidence>
<dbReference type="WBParaSite" id="PSAMB.scaffold16244size1371.g36853.t1">
    <property type="protein sequence ID" value="PSAMB.scaffold16244size1371.g36853.t1"/>
    <property type="gene ID" value="PSAMB.scaffold16244size1371.g36853"/>
</dbReference>
<feature type="compositionally biased region" description="Acidic residues" evidence="1">
    <location>
        <begin position="210"/>
        <end position="223"/>
    </location>
</feature>
<protein>
    <submittedName>
        <fullName evidence="4">CUE domain-containing protein</fullName>
    </submittedName>
</protein>
<dbReference type="SUPFAM" id="SSF46934">
    <property type="entry name" value="UBA-like"/>
    <property type="match status" value="1"/>
</dbReference>
<dbReference type="PROSITE" id="PS51140">
    <property type="entry name" value="CUE"/>
    <property type="match status" value="1"/>
</dbReference>
<dbReference type="AlphaFoldDB" id="A0A914V873"/>
<dbReference type="InterPro" id="IPR041800">
    <property type="entry name" value="ASCC2_CUE"/>
</dbReference>
<dbReference type="PANTHER" id="PTHR21494">
    <property type="entry name" value="ACTIVATING SIGNAL COINTEGRATOR 1 COMPLEX SUBUNIT 2 ASC-1 COMPLEX SUBUNIT P100"/>
    <property type="match status" value="1"/>
</dbReference>
<dbReference type="PANTHER" id="PTHR21494:SF0">
    <property type="entry name" value="ACTIVATING SIGNAL COINTEGRATOR 1 COMPLEX SUBUNIT 2"/>
    <property type="match status" value="1"/>
</dbReference>